<dbReference type="GO" id="GO:0031176">
    <property type="term" value="F:endo-1,4-beta-xylanase activity"/>
    <property type="evidence" value="ECO:0007669"/>
    <property type="project" value="UniProtKB-EC"/>
</dbReference>
<feature type="domain" description="GH10" evidence="11">
    <location>
        <begin position="35"/>
        <end position="156"/>
    </location>
</feature>
<proteinExistence type="inferred from homology"/>
<name>R9GWL2_9SPHI</name>
<dbReference type="InterPro" id="IPR017853">
    <property type="entry name" value="GH"/>
</dbReference>
<evidence type="ECO:0000256" key="2">
    <source>
        <dbReference type="ARBA" id="ARBA00007495"/>
    </source>
</evidence>
<dbReference type="OrthoDB" id="1032269at2"/>
<keyword evidence="8 12" id="KW-0326">Glycosidase</keyword>
<comment type="caution">
    <text evidence="12">The sequence shown here is derived from an EMBL/GenBank/DDBJ whole genome shotgun (WGS) entry which is preliminary data.</text>
</comment>
<evidence type="ECO:0000256" key="10">
    <source>
        <dbReference type="SAM" id="SignalP"/>
    </source>
</evidence>
<dbReference type="PATRIC" id="fig|1150600.3.peg.3386"/>
<dbReference type="Proteomes" id="UP000014174">
    <property type="component" value="Unassembled WGS sequence"/>
</dbReference>
<dbReference type="AlphaFoldDB" id="R9GWL2"/>
<accession>R9GWL2</accession>
<evidence type="ECO:0000256" key="8">
    <source>
        <dbReference type="ARBA" id="ARBA00023295"/>
    </source>
</evidence>
<evidence type="ECO:0000256" key="9">
    <source>
        <dbReference type="ARBA" id="ARBA00023326"/>
    </source>
</evidence>
<gene>
    <name evidence="12" type="ORF">ADIARSV_3418</name>
</gene>
<comment type="similarity">
    <text evidence="2">Belongs to the glycosyl hydrolase 10 (cellulase F) family.</text>
</comment>
<dbReference type="PROSITE" id="PS51257">
    <property type="entry name" value="PROKAR_LIPOPROTEIN"/>
    <property type="match status" value="1"/>
</dbReference>
<dbReference type="GO" id="GO:0045493">
    <property type="term" value="P:xylan catabolic process"/>
    <property type="evidence" value="ECO:0007669"/>
    <property type="project" value="UniProtKB-KW"/>
</dbReference>
<dbReference type="InterPro" id="IPR044846">
    <property type="entry name" value="GH10"/>
</dbReference>
<evidence type="ECO:0000256" key="6">
    <source>
        <dbReference type="ARBA" id="ARBA00022801"/>
    </source>
</evidence>
<evidence type="ECO:0000256" key="1">
    <source>
        <dbReference type="ARBA" id="ARBA00000681"/>
    </source>
</evidence>
<reference evidence="12 13" key="1">
    <citation type="journal article" date="2013" name="Genome Announc.">
        <title>Draft Genome Sequence of Arcticibacter svalbardensis Strain MN12-7T, a Member of the Family Sphingobacteriaceae Isolated from an Arctic Soil Sample.</title>
        <authorList>
            <person name="Shivaji S."/>
            <person name="Ara S."/>
            <person name="Prasad S."/>
            <person name="Manasa B.P."/>
            <person name="Begum Z."/>
            <person name="Singh A."/>
            <person name="Kumar Pinnaka A."/>
        </authorList>
    </citation>
    <scope>NUCLEOTIDE SEQUENCE [LARGE SCALE GENOMIC DNA]</scope>
    <source>
        <strain evidence="12 13">MN12-7</strain>
    </source>
</reference>
<feature type="signal peptide" evidence="10">
    <location>
        <begin position="1"/>
        <end position="24"/>
    </location>
</feature>
<evidence type="ECO:0000259" key="11">
    <source>
        <dbReference type="PROSITE" id="PS51760"/>
    </source>
</evidence>
<comment type="catalytic activity">
    <reaction evidence="1">
        <text>Endohydrolysis of (1-&gt;4)-beta-D-xylosidic linkages in xylans.</text>
        <dbReference type="EC" id="3.2.1.8"/>
    </reaction>
</comment>
<dbReference type="PANTHER" id="PTHR31490">
    <property type="entry name" value="GLYCOSYL HYDROLASE"/>
    <property type="match status" value="1"/>
</dbReference>
<organism evidence="12 13">
    <name type="scientific">Arcticibacter svalbardensis MN12-7</name>
    <dbReference type="NCBI Taxonomy" id="1150600"/>
    <lineage>
        <taxon>Bacteria</taxon>
        <taxon>Pseudomonadati</taxon>
        <taxon>Bacteroidota</taxon>
        <taxon>Sphingobacteriia</taxon>
        <taxon>Sphingobacteriales</taxon>
        <taxon>Sphingobacteriaceae</taxon>
        <taxon>Arcticibacter</taxon>
    </lineage>
</organism>
<protein>
    <recommendedName>
        <fullName evidence="3">endo-1,4-beta-xylanase</fullName>
        <ecNumber evidence="3">3.2.1.8</ecNumber>
    </recommendedName>
</protein>
<dbReference type="Gene3D" id="3.20.20.80">
    <property type="entry name" value="Glycosidases"/>
    <property type="match status" value="1"/>
</dbReference>
<feature type="chain" id="PRO_5004482009" description="endo-1,4-beta-xylanase" evidence="10">
    <location>
        <begin position="25"/>
        <end position="156"/>
    </location>
</feature>
<dbReference type="Pfam" id="PF00331">
    <property type="entry name" value="Glyco_hydro_10"/>
    <property type="match status" value="1"/>
</dbReference>
<keyword evidence="13" id="KW-1185">Reference proteome</keyword>
<keyword evidence="7" id="KW-0119">Carbohydrate metabolism</keyword>
<evidence type="ECO:0000313" key="13">
    <source>
        <dbReference type="Proteomes" id="UP000014174"/>
    </source>
</evidence>
<dbReference type="SUPFAM" id="SSF51445">
    <property type="entry name" value="(Trans)glycosidases"/>
    <property type="match status" value="1"/>
</dbReference>
<dbReference type="PANTHER" id="PTHR31490:SF88">
    <property type="entry name" value="BETA-XYLANASE"/>
    <property type="match status" value="1"/>
</dbReference>
<evidence type="ECO:0000256" key="5">
    <source>
        <dbReference type="ARBA" id="ARBA00022729"/>
    </source>
</evidence>
<keyword evidence="9" id="KW-0624">Polysaccharide degradation</keyword>
<evidence type="ECO:0000256" key="7">
    <source>
        <dbReference type="ARBA" id="ARBA00023277"/>
    </source>
</evidence>
<evidence type="ECO:0000256" key="3">
    <source>
        <dbReference type="ARBA" id="ARBA00012590"/>
    </source>
</evidence>
<evidence type="ECO:0000313" key="12">
    <source>
        <dbReference type="EMBL" id="EOR93339.1"/>
    </source>
</evidence>
<keyword evidence="4 12" id="KW-0858">Xylan degradation</keyword>
<dbReference type="InterPro" id="IPR001000">
    <property type="entry name" value="GH10_dom"/>
</dbReference>
<keyword evidence="5 10" id="KW-0732">Signal</keyword>
<dbReference type="EC" id="3.2.1.8" evidence="3"/>
<dbReference type="eggNOG" id="COG3693">
    <property type="taxonomic scope" value="Bacteria"/>
</dbReference>
<dbReference type="EMBL" id="AQPN01000116">
    <property type="protein sequence ID" value="EOR93339.1"/>
    <property type="molecule type" value="Genomic_DNA"/>
</dbReference>
<sequence length="156" mass="17642">MKTYKRLFAVTLLLLFAACSKENTATKIPYITPEESDGVTLKSSASFPWGAAVNVGLMKSNAAYRALVEKEMSSLTSENEMKMSRIRSSQTAWYFTDADYIVSFAQEHNIRIHGHTLIWHRSPAWLDTYQGDAAAWEAMFQEYIQTVVGRYKGKVA</sequence>
<keyword evidence="6 12" id="KW-0378">Hydrolase</keyword>
<evidence type="ECO:0000256" key="4">
    <source>
        <dbReference type="ARBA" id="ARBA00022651"/>
    </source>
</evidence>
<dbReference type="PROSITE" id="PS51760">
    <property type="entry name" value="GH10_2"/>
    <property type="match status" value="1"/>
</dbReference>
<dbReference type="STRING" id="1150600.ADIARSV_3418"/>